<reference evidence="1" key="2">
    <citation type="journal article" date="2023" name="Plant Pathol.">
        <title>Dismantling and reorganizing Pseudomonas marginalis sensu#lato.</title>
        <authorList>
            <person name="Sawada H."/>
            <person name="Fujikawa T."/>
            <person name="Satou M."/>
        </authorList>
    </citation>
    <scope>NUCLEOTIDE SEQUENCE</scope>
    <source>
        <strain evidence="1">MAFF 301350</strain>
    </source>
</reference>
<accession>A0A9Q2XJI0</accession>
<dbReference type="AlphaFoldDB" id="A0A9Q2XJI0"/>
<evidence type="ECO:0000313" key="1">
    <source>
        <dbReference type="EMBL" id="MBV6288202.1"/>
    </source>
</evidence>
<protein>
    <submittedName>
        <fullName evidence="1">Uncharacterized protein</fullName>
    </submittedName>
</protein>
<reference evidence="1" key="1">
    <citation type="journal article" date="2022" name="Int. J. Syst. Evol. Microbiol.">
        <title>Pseudomonas aegrilactucae sp. nov. and Pseudomonas morbosilactucae sp. nov., pathogens causing bacterial rot of lettuce in Japan.</title>
        <authorList>
            <person name="Sawada H."/>
            <person name="Fujikawa T."/>
            <person name="Satou M."/>
        </authorList>
    </citation>
    <scope>NUCLEOTIDE SEQUENCE</scope>
    <source>
        <strain evidence="1">MAFF 301350</strain>
    </source>
</reference>
<name>A0A9Q2XJI0_9PSED</name>
<dbReference type="Proteomes" id="UP001106592">
    <property type="component" value="Unassembled WGS sequence"/>
</dbReference>
<evidence type="ECO:0000313" key="2">
    <source>
        <dbReference type="Proteomes" id="UP001106592"/>
    </source>
</evidence>
<sequence length="64" mass="7018">MKGIHDDLQHTAADLERVALELAGHARYLQHSVHSQDALDIQRSISGLQASIDELRCVASSLEP</sequence>
<dbReference type="EMBL" id="JAHTBI010000049">
    <property type="protein sequence ID" value="MBV6288202.1"/>
    <property type="molecule type" value="Genomic_DNA"/>
</dbReference>
<keyword evidence="2" id="KW-1185">Reference proteome</keyword>
<gene>
    <name evidence="1" type="ORF">KUO17_14380</name>
</gene>
<proteinExistence type="predicted"/>
<dbReference type="RefSeq" id="WP_217976214.1">
    <property type="nucleotide sequence ID" value="NZ_JAHTBI010000049.1"/>
</dbReference>
<comment type="caution">
    <text evidence="1">The sequence shown here is derived from an EMBL/GenBank/DDBJ whole genome shotgun (WGS) entry which is preliminary data.</text>
</comment>
<organism evidence="1 2">
    <name type="scientific">Pseudomonas aegrilactucae</name>
    <dbReference type="NCBI Taxonomy" id="2854028"/>
    <lineage>
        <taxon>Bacteria</taxon>
        <taxon>Pseudomonadati</taxon>
        <taxon>Pseudomonadota</taxon>
        <taxon>Gammaproteobacteria</taxon>
        <taxon>Pseudomonadales</taxon>
        <taxon>Pseudomonadaceae</taxon>
        <taxon>Pseudomonas</taxon>
    </lineage>
</organism>